<dbReference type="GO" id="GO:0043190">
    <property type="term" value="C:ATP-binding cassette (ABC) transporter complex"/>
    <property type="evidence" value="ECO:0007669"/>
    <property type="project" value="InterPro"/>
</dbReference>
<dbReference type="eggNOG" id="COG1732">
    <property type="taxonomic scope" value="Bacteria"/>
</dbReference>
<dbReference type="GO" id="GO:0022857">
    <property type="term" value="F:transmembrane transporter activity"/>
    <property type="evidence" value="ECO:0007669"/>
    <property type="project" value="InterPro"/>
</dbReference>
<dbReference type="PROSITE" id="PS51257">
    <property type="entry name" value="PROKAR_LIPOPROTEIN"/>
    <property type="match status" value="1"/>
</dbReference>
<dbReference type="Gene3D" id="3.40.190.120">
    <property type="entry name" value="Osmoprotection protein (prox), domain 2"/>
    <property type="match status" value="1"/>
</dbReference>
<dbReference type="Pfam" id="PF04069">
    <property type="entry name" value="OpuAC"/>
    <property type="match status" value="1"/>
</dbReference>
<dbReference type="EMBL" id="CP002536">
    <property type="protein sequence ID" value="ADY27117.1"/>
    <property type="molecule type" value="Genomic_DNA"/>
</dbReference>
<reference evidence="4 5" key="2">
    <citation type="journal article" date="2012" name="Stand. Genomic Sci.">
        <title>Complete genome sequence of the orange-red pigmented, radioresistant Deinococcus proteolyticus type strain (MRP(T)).</title>
        <authorList>
            <person name="Copeland A."/>
            <person name="Zeytun A."/>
            <person name="Yassawong M."/>
            <person name="Nolan M."/>
            <person name="Lucas S."/>
            <person name="Hammon N."/>
            <person name="Deshpande S."/>
            <person name="Cheng J.F."/>
            <person name="Han C."/>
            <person name="Tapia R."/>
            <person name="Goodwin L.A."/>
            <person name="Pitluck S."/>
            <person name="Mavromatis K."/>
            <person name="Liolios K."/>
            <person name="Pagani I."/>
            <person name="Ivanova N."/>
            <person name="Mikhailova N."/>
            <person name="Pati A."/>
            <person name="Chen A."/>
            <person name="Palaniappan K."/>
            <person name="Land M."/>
            <person name="Hauser L."/>
            <person name="Jeffries C.D."/>
            <person name="Brambilla E.M."/>
            <person name="Rohde M."/>
            <person name="Sikorski J."/>
            <person name="Pukall R."/>
            <person name="Goker M."/>
            <person name="Detter J.C."/>
            <person name="Woyke T."/>
            <person name="Bristow J."/>
            <person name="Eisen J.A."/>
            <person name="Markowitz V."/>
            <person name="Hugenholtz P."/>
            <person name="Kyrpides N.C."/>
            <person name="Klenk H.P."/>
            <person name="Lapidus A."/>
        </authorList>
    </citation>
    <scope>NUCLEOTIDE SEQUENCE [LARGE SCALE GENOMIC DNA]</scope>
    <source>
        <strain evidence="5">ATCC 35074 / DSM 20540 / JCM 6276 / NBRC 101906 / NCIMB 13154 / VKM Ac-1939 / CCM 2703 / MRP</strain>
    </source>
</reference>
<dbReference type="CDD" id="cd13616">
    <property type="entry name" value="PBP2_OsmF"/>
    <property type="match status" value="1"/>
</dbReference>
<feature type="domain" description="ABC-type glycine betaine transport system substrate-binding" evidence="3">
    <location>
        <begin position="69"/>
        <end position="346"/>
    </location>
</feature>
<dbReference type="RefSeq" id="WP_013615725.1">
    <property type="nucleotide sequence ID" value="NC_015161.1"/>
</dbReference>
<evidence type="ECO:0000259" key="3">
    <source>
        <dbReference type="Pfam" id="PF04069"/>
    </source>
</evidence>
<dbReference type="Gene3D" id="3.40.190.10">
    <property type="entry name" value="Periplasmic binding protein-like II"/>
    <property type="match status" value="1"/>
</dbReference>
<feature type="chain" id="PRO_5003256108" evidence="2">
    <location>
        <begin position="22"/>
        <end position="347"/>
    </location>
</feature>
<dbReference type="KEGG" id="dpt:Deipr_1986"/>
<keyword evidence="2" id="KW-0732">Signal</keyword>
<dbReference type="AlphaFoldDB" id="F0RMP9"/>
<dbReference type="HOGENOM" id="CLU_038355_1_1_0"/>
<evidence type="ECO:0000256" key="2">
    <source>
        <dbReference type="SAM" id="SignalP"/>
    </source>
</evidence>
<evidence type="ECO:0000313" key="5">
    <source>
        <dbReference type="Proteomes" id="UP000007718"/>
    </source>
</evidence>
<organism evidence="4 5">
    <name type="scientific">Deinococcus proteolyticus (strain ATCC 35074 / DSM 20540 / JCM 6276 / NBRC 101906 / NCIMB 13154 / VKM Ac-1939 / CCM 2703 / MRP)</name>
    <dbReference type="NCBI Taxonomy" id="693977"/>
    <lineage>
        <taxon>Bacteria</taxon>
        <taxon>Thermotogati</taxon>
        <taxon>Deinococcota</taxon>
        <taxon>Deinococci</taxon>
        <taxon>Deinococcales</taxon>
        <taxon>Deinococcaceae</taxon>
        <taxon>Deinococcus</taxon>
    </lineage>
</organism>
<evidence type="ECO:0000256" key="1">
    <source>
        <dbReference type="SAM" id="MobiDB-lite"/>
    </source>
</evidence>
<keyword evidence="5" id="KW-1185">Reference proteome</keyword>
<evidence type="ECO:0000313" key="4">
    <source>
        <dbReference type="EMBL" id="ADY27117.1"/>
    </source>
</evidence>
<dbReference type="OrthoDB" id="9801163at2"/>
<name>F0RMP9_DEIPM</name>
<feature type="signal peptide" evidence="2">
    <location>
        <begin position="1"/>
        <end position="21"/>
    </location>
</feature>
<feature type="region of interest" description="Disordered" evidence="1">
    <location>
        <begin position="25"/>
        <end position="68"/>
    </location>
</feature>
<feature type="compositionally biased region" description="Low complexity" evidence="1">
    <location>
        <begin position="26"/>
        <end position="68"/>
    </location>
</feature>
<dbReference type="InterPro" id="IPR007210">
    <property type="entry name" value="ABC_Gly_betaine_transp_sub-bd"/>
</dbReference>
<sequence>MKTAPVILTLSAALLAGCAPQKETETTTATTVSTATTQQSASTTETASDAASSTAPAASSTAATGQTGTVTVGSKIDTEGALLCQVTKLSLIDAGFTVNDKCSTGATNVVRKALEQGEIDLYPEYTGSAIYILNEAGAGIDEAVSRDAQQAYDTVKRLDAENGIVWLDRAPANNTWAVAVPQGLAEENGLETMADFGRWVSGGGKVKLAASQEFVDRPDALKAFEATYGFSLTPDQLVIVPGGNTTQTETAAAQGTSGVNAAMAYGTDGAISALGLKALTDPEGAVAVYQPALTVREETLDKFPQIADVMNPVFARLDETTLAELNGRIAVNGEDAAKVAQDWLSQQ</sequence>
<reference evidence="5" key="1">
    <citation type="submission" date="2011-02" db="EMBL/GenBank/DDBJ databases">
        <title>The complete sequence of chromosome of Deinococcus proteolyticus DSM 20540.</title>
        <authorList>
            <consortium name="US DOE Joint Genome Institute (JGI-PGF)"/>
            <person name="Lucas S."/>
            <person name="Copeland A."/>
            <person name="Lapidus A."/>
            <person name="Bruce D."/>
            <person name="Goodwin L."/>
            <person name="Pitluck S."/>
            <person name="Kyrpides N."/>
            <person name="Mavromatis K."/>
            <person name="Pagani I."/>
            <person name="Ivanova N."/>
            <person name="Ovchinnikova G."/>
            <person name="Zeytun A."/>
            <person name="Detter J.C."/>
            <person name="Han C."/>
            <person name="Land M."/>
            <person name="Hauser L."/>
            <person name="Markowitz V."/>
            <person name="Cheng J.-F."/>
            <person name="Hugenholtz P."/>
            <person name="Woyke T."/>
            <person name="Wu D."/>
            <person name="Pukall R."/>
            <person name="Steenblock K."/>
            <person name="Brambilla E."/>
            <person name="Klenk H.-P."/>
            <person name="Eisen J.A."/>
        </authorList>
    </citation>
    <scope>NUCLEOTIDE SEQUENCE [LARGE SCALE GENOMIC DNA]</scope>
    <source>
        <strain evidence="5">ATCC 35074 / DSM 20540 / JCM 6276 / NBRC 101906 / NCIMB 13154 / VKM Ac-1939 / CCM 2703 / MRP</strain>
    </source>
</reference>
<dbReference type="Proteomes" id="UP000007718">
    <property type="component" value="Chromosome"/>
</dbReference>
<dbReference type="SUPFAM" id="SSF53850">
    <property type="entry name" value="Periplasmic binding protein-like II"/>
    <property type="match status" value="1"/>
</dbReference>
<protein>
    <submittedName>
        <fullName evidence="4">ABC-type glycine betaine transport, periplasmic subunit</fullName>
    </submittedName>
</protein>
<dbReference type="STRING" id="693977.Deipr_1986"/>
<gene>
    <name evidence="4" type="ordered locus">Deipr_1986</name>
</gene>
<proteinExistence type="predicted"/>
<accession>F0RMP9</accession>